<dbReference type="InterPro" id="IPR037012">
    <property type="entry name" value="NanQ/TabA/YiaL_sf"/>
</dbReference>
<dbReference type="Proteomes" id="UP000267585">
    <property type="component" value="Unassembled WGS sequence"/>
</dbReference>
<evidence type="ECO:0000313" key="2">
    <source>
        <dbReference type="Proteomes" id="UP000267585"/>
    </source>
</evidence>
<dbReference type="Pfam" id="PF04074">
    <property type="entry name" value="DUF386"/>
    <property type="match status" value="1"/>
</dbReference>
<sequence>MKTTTFLIILIISAMTNSCSSSLTKNPKNWNDKELSQWFHAGEWKSGWDISPNKSINKKELAIQFFKNKERWKQAFEFLASNDLEKLSIGRYDLDGDNLFVKVEEYETKDENDARFEAHKKYVDIQYLVFGEERIGISQLKNTTELIPYDNLKDISFFTAKYNNYQIASPSTFFIFFPEDAHRPCVKTGKKSKVRKVVVKVRIN</sequence>
<evidence type="ECO:0000313" key="1">
    <source>
        <dbReference type="EMBL" id="RTE55386.1"/>
    </source>
</evidence>
<dbReference type="OrthoDB" id="9792756at2"/>
<dbReference type="AlphaFoldDB" id="A0A3S0AQF2"/>
<dbReference type="EMBL" id="RQPJ01000001">
    <property type="protein sequence ID" value="RTE55386.1"/>
    <property type="molecule type" value="Genomic_DNA"/>
</dbReference>
<dbReference type="NCBIfam" id="TIGR00022">
    <property type="entry name" value="YhcH/YjgK/YiaL family protein"/>
    <property type="match status" value="1"/>
</dbReference>
<dbReference type="GO" id="GO:0005829">
    <property type="term" value="C:cytosol"/>
    <property type="evidence" value="ECO:0007669"/>
    <property type="project" value="TreeGrafter"/>
</dbReference>
<protein>
    <submittedName>
        <fullName evidence="1">DUF386 domain-containing protein</fullName>
    </submittedName>
</protein>
<organism evidence="1 2">
    <name type="scientific">Arenibacter aquaticus</name>
    <dbReference type="NCBI Taxonomy" id="2489054"/>
    <lineage>
        <taxon>Bacteria</taxon>
        <taxon>Pseudomonadati</taxon>
        <taxon>Bacteroidota</taxon>
        <taxon>Flavobacteriia</taxon>
        <taxon>Flavobacteriales</taxon>
        <taxon>Flavobacteriaceae</taxon>
        <taxon>Arenibacter</taxon>
    </lineage>
</organism>
<dbReference type="PANTHER" id="PTHR34986:SF1">
    <property type="entry name" value="PROTEIN YIAL"/>
    <property type="match status" value="1"/>
</dbReference>
<dbReference type="InterPro" id="IPR004375">
    <property type="entry name" value="NanQ/TabA/YiaL"/>
</dbReference>
<accession>A0A3S0AQF2</accession>
<comment type="caution">
    <text evidence="1">The sequence shown here is derived from an EMBL/GenBank/DDBJ whole genome shotgun (WGS) entry which is preliminary data.</text>
</comment>
<dbReference type="PANTHER" id="PTHR34986">
    <property type="entry name" value="EVOLVED BETA-GALACTOSIDASE SUBUNIT BETA"/>
    <property type="match status" value="1"/>
</dbReference>
<name>A0A3S0AQF2_9FLAO</name>
<gene>
    <name evidence="1" type="ORF">EHW67_02110</name>
</gene>
<dbReference type="RefSeq" id="WP_126160689.1">
    <property type="nucleotide sequence ID" value="NZ_RQPJ01000001.1"/>
</dbReference>
<keyword evidence="2" id="KW-1185">Reference proteome</keyword>
<proteinExistence type="predicted"/>
<dbReference type="SUPFAM" id="SSF51197">
    <property type="entry name" value="Clavaminate synthase-like"/>
    <property type="match status" value="1"/>
</dbReference>
<reference evidence="1 2" key="1">
    <citation type="submission" date="2018-11" db="EMBL/GenBank/DDBJ databases">
        <title>Arenibacter aquaticus sp.nov., a marine bacterium isolated from surface seawater in the South China Sea.</title>
        <authorList>
            <person name="Guo J."/>
            <person name="Sun J."/>
        </authorList>
    </citation>
    <scope>NUCLEOTIDE SEQUENCE [LARGE SCALE GENOMIC DNA]</scope>
    <source>
        <strain evidence="1 2">GUO666</strain>
    </source>
</reference>
<dbReference type="Gene3D" id="2.60.120.370">
    <property type="entry name" value="YhcH/YjgK/YiaL"/>
    <property type="match status" value="1"/>
</dbReference>